<sequence>MPVISRIAAPNVVRRIIRRLTSPYLRPRRIAPSPDVAAEVYDPPPPRHIDSVRYDASDASTFVIENILGHLWDDVQTLRACSLTCHWWRNVAQPLLYRSIQIKNRGRLHHFENIAMLVPKTRPWITEVRLLGDVDPAYGKHNFTWVKHIDYELSDNLPHVVSMRLSNFEDTVGTDTPGSLDESFILGIACFSEIKCLEINECKFSEETLWSIICAFPNLRHLTIRDFRCMEWRGHYHYPPHSRHPQAVQTKGPVTGLPFPYPPKLESLKVVHTFSDGLRPYYELQSTFYRFARSETVKTLRSFTWESDHEVDYAERAWSINTFLYELQDLKCIDMQVPLGIPLLREPHEPDLLNLWSVQTCHWYAPSLSHLRGRPAGDDGTYFPHITTLTLHIPDTRTPLDWTCYRNLRHVLTGTGRVWYPKLRVLNVRVGFTWASGRNFSPQHAAFRNERAAFAPRRVPRGVDSESDDDSDEEEHGDNNDGAGAELSRLLNNKVVYDYPVPDFISAVFGISKDDLKVPAHGLFLSEEDCEIYNVAGYASHRRDERSAYGPLMNILESLGGQLEGNVKDRRLNDSDFVDSDMKDYRVFTSGDFGKHKPELLASWVDWNSKLKRTWRAAAIVGELKKSKTSSKDMKGHTCEIHLDRIPKLRYVPILLDPEDIYEPQVTLATENKKRKAGSPPYGQRRSAPKRPRFHDRGDLNRLPSPSCLMNPKANDSPVIKSLHELLSHGVRSYATGFRIQEFTMTLYYMDRMGVVVSEPFDFMDQPHFLLLYVAAIRYASPAQLGFFSKLGFLDDNVTDTLDGATLDLSGSADIDSKTLNDLRFVLDVSQERPIVHAHGAQVGRATIVVPVKPFPRCEAAVALCEENRIVAKIAWQSTSRRISEDSYIRVARTKLQASDSMRKHLKHIVDMKCALTQSMEEMKLPRVSMFGLPEEDAENHRVCRILVMMEYIPLEMVDSVREFKLIFSGVIKGHHAVYETSRILHRDISINNIMFYRDSQGGAIGVLCDWDLATRLDPSEPVELQLRRAIVDTVKAEINPNAEKMKTIVPSPSSVQRLSATAPFLEILEPQEPRYRTGTGPFMALDLLLYYHVPQHCYRHDLESFFFVLVWFIVTHSAETHTMGFIRSWLQGDLRALGNTKQEFVNEDSVYERVMAMAKGDYEQLAEDWADPIHRLLMRPLGRKYAEIQDQISDIVALRKARTRPVEERILLVEAAIRDKVYEWEFGILTFKSFMAFLEPQSREES</sequence>
<dbReference type="SUPFAM" id="SSF56112">
    <property type="entry name" value="Protein kinase-like (PK-like)"/>
    <property type="match status" value="1"/>
</dbReference>
<evidence type="ECO:0000259" key="2">
    <source>
        <dbReference type="Pfam" id="PF17667"/>
    </source>
</evidence>
<evidence type="ECO:0000313" key="3">
    <source>
        <dbReference type="EMBL" id="THH26692.1"/>
    </source>
</evidence>
<dbReference type="InterPro" id="IPR040976">
    <property type="entry name" value="Pkinase_fungal"/>
</dbReference>
<dbReference type="AlphaFoldDB" id="A0A4S4MLC8"/>
<dbReference type="Proteomes" id="UP000308730">
    <property type="component" value="Unassembled WGS sequence"/>
</dbReference>
<reference evidence="3 4" key="1">
    <citation type="submission" date="2019-02" db="EMBL/GenBank/DDBJ databases">
        <title>Genome sequencing of the rare red list fungi Antrodiella citrinella (Flaviporus citrinellus).</title>
        <authorList>
            <person name="Buettner E."/>
            <person name="Kellner H."/>
        </authorList>
    </citation>
    <scope>NUCLEOTIDE SEQUENCE [LARGE SCALE GENOMIC DNA]</scope>
    <source>
        <strain evidence="3 4">DSM 108506</strain>
    </source>
</reference>
<accession>A0A4S4MLC8</accession>
<feature type="compositionally biased region" description="Acidic residues" evidence="1">
    <location>
        <begin position="465"/>
        <end position="476"/>
    </location>
</feature>
<feature type="region of interest" description="Disordered" evidence="1">
    <location>
        <begin position="458"/>
        <end position="485"/>
    </location>
</feature>
<evidence type="ECO:0000313" key="4">
    <source>
        <dbReference type="Proteomes" id="UP000308730"/>
    </source>
</evidence>
<dbReference type="OrthoDB" id="5584477at2759"/>
<organism evidence="3 4">
    <name type="scientific">Antrodiella citrinella</name>
    <dbReference type="NCBI Taxonomy" id="2447956"/>
    <lineage>
        <taxon>Eukaryota</taxon>
        <taxon>Fungi</taxon>
        <taxon>Dikarya</taxon>
        <taxon>Basidiomycota</taxon>
        <taxon>Agaricomycotina</taxon>
        <taxon>Agaricomycetes</taxon>
        <taxon>Polyporales</taxon>
        <taxon>Steccherinaceae</taxon>
        <taxon>Antrodiella</taxon>
    </lineage>
</organism>
<comment type="caution">
    <text evidence="3">The sequence shown here is derived from an EMBL/GenBank/DDBJ whole genome shotgun (WGS) entry which is preliminary data.</text>
</comment>
<proteinExistence type="predicted"/>
<dbReference type="CDD" id="cd09917">
    <property type="entry name" value="F-box_SF"/>
    <property type="match status" value="1"/>
</dbReference>
<name>A0A4S4MLC8_9APHY</name>
<dbReference type="PANTHER" id="PTHR38248">
    <property type="entry name" value="FUNK1 6"/>
    <property type="match status" value="1"/>
</dbReference>
<dbReference type="Pfam" id="PF17667">
    <property type="entry name" value="Pkinase_fungal"/>
    <property type="match status" value="2"/>
</dbReference>
<dbReference type="EMBL" id="SGPM01000319">
    <property type="protein sequence ID" value="THH26692.1"/>
    <property type="molecule type" value="Genomic_DNA"/>
</dbReference>
<dbReference type="Gene3D" id="1.10.510.10">
    <property type="entry name" value="Transferase(Phosphotransferase) domain 1"/>
    <property type="match status" value="1"/>
</dbReference>
<gene>
    <name evidence="3" type="ORF">EUX98_g7489</name>
</gene>
<protein>
    <recommendedName>
        <fullName evidence="2">Fungal-type protein kinase domain-containing protein</fullName>
    </recommendedName>
</protein>
<keyword evidence="4" id="KW-1185">Reference proteome</keyword>
<evidence type="ECO:0000256" key="1">
    <source>
        <dbReference type="SAM" id="MobiDB-lite"/>
    </source>
</evidence>
<feature type="domain" description="Fungal-type protein kinase" evidence="2">
    <location>
        <begin position="730"/>
        <end position="1020"/>
    </location>
</feature>
<dbReference type="InterPro" id="IPR011009">
    <property type="entry name" value="Kinase-like_dom_sf"/>
</dbReference>
<dbReference type="PANTHER" id="PTHR38248:SF2">
    <property type="entry name" value="FUNK1 11"/>
    <property type="match status" value="1"/>
</dbReference>
<feature type="domain" description="Fungal-type protein kinase" evidence="2">
    <location>
        <begin position="1072"/>
        <end position="1113"/>
    </location>
</feature>
<feature type="region of interest" description="Disordered" evidence="1">
    <location>
        <begin position="669"/>
        <end position="700"/>
    </location>
</feature>